<dbReference type="AlphaFoldDB" id="A0A6N9Q6Z5"/>
<dbReference type="OrthoDB" id="2629325at2"/>
<keyword evidence="1" id="KW-0812">Transmembrane</keyword>
<protein>
    <submittedName>
        <fullName evidence="2">AtpZ/AtpI family protein</fullName>
    </submittedName>
</protein>
<sequence>MSNSNPKDNPWKAVALVSAIGLDMVVCMFAGYGLGTLVTKYVNHNPIWIVVGIMVGFVMGVLSIMMIIKKYTGGSNE</sequence>
<comment type="caution">
    <text evidence="2">The sequence shown here is derived from an EMBL/GenBank/DDBJ whole genome shotgun (WGS) entry which is preliminary data.</text>
</comment>
<dbReference type="Proteomes" id="UP000448943">
    <property type="component" value="Unassembled WGS sequence"/>
</dbReference>
<dbReference type="EMBL" id="SIJB01000035">
    <property type="protein sequence ID" value="NBI30628.1"/>
    <property type="molecule type" value="Genomic_DNA"/>
</dbReference>
<dbReference type="InterPro" id="IPR032820">
    <property type="entry name" value="ATPase_put"/>
</dbReference>
<feature type="transmembrane region" description="Helical" evidence="1">
    <location>
        <begin position="12"/>
        <end position="35"/>
    </location>
</feature>
<evidence type="ECO:0000313" key="2">
    <source>
        <dbReference type="EMBL" id="NBI30628.1"/>
    </source>
</evidence>
<proteinExistence type="predicted"/>
<dbReference type="RefSeq" id="WP_160647441.1">
    <property type="nucleotide sequence ID" value="NZ_SIJB01000035.1"/>
</dbReference>
<name>A0A6N9Q6Z5_9BACL</name>
<organism evidence="2 3">
    <name type="scientific">Chengkuizengella marina</name>
    <dbReference type="NCBI Taxonomy" id="2507566"/>
    <lineage>
        <taxon>Bacteria</taxon>
        <taxon>Bacillati</taxon>
        <taxon>Bacillota</taxon>
        <taxon>Bacilli</taxon>
        <taxon>Bacillales</taxon>
        <taxon>Paenibacillaceae</taxon>
        <taxon>Chengkuizengella</taxon>
    </lineage>
</organism>
<keyword evidence="1" id="KW-0472">Membrane</keyword>
<reference evidence="2 3" key="1">
    <citation type="submission" date="2019-01" db="EMBL/GenBank/DDBJ databases">
        <title>Chengkuizengella sp. nov., isolated from deep-sea sediment of East Pacific Ocean.</title>
        <authorList>
            <person name="Yang J."/>
            <person name="Lai Q."/>
            <person name="Shao Z."/>
        </authorList>
    </citation>
    <scope>NUCLEOTIDE SEQUENCE [LARGE SCALE GENOMIC DNA]</scope>
    <source>
        <strain evidence="2 3">YPA3-1-1</strain>
    </source>
</reference>
<accession>A0A6N9Q6Z5</accession>
<feature type="transmembrane region" description="Helical" evidence="1">
    <location>
        <begin position="47"/>
        <end position="68"/>
    </location>
</feature>
<evidence type="ECO:0000256" key="1">
    <source>
        <dbReference type="SAM" id="Phobius"/>
    </source>
</evidence>
<evidence type="ECO:0000313" key="3">
    <source>
        <dbReference type="Proteomes" id="UP000448943"/>
    </source>
</evidence>
<gene>
    <name evidence="2" type="ORF">ERL59_16885</name>
</gene>
<keyword evidence="3" id="KW-1185">Reference proteome</keyword>
<dbReference type="Pfam" id="PF09527">
    <property type="entry name" value="ATPase_gene1"/>
    <property type="match status" value="1"/>
</dbReference>
<keyword evidence="1" id="KW-1133">Transmembrane helix</keyword>